<feature type="chain" id="PRO_5026877197" evidence="1">
    <location>
        <begin position="17"/>
        <end position="197"/>
    </location>
</feature>
<gene>
    <name evidence="2" type="ORF">HPC62_20645</name>
</gene>
<evidence type="ECO:0000313" key="3">
    <source>
        <dbReference type="Proteomes" id="UP000505210"/>
    </source>
</evidence>
<keyword evidence="1" id="KW-0732">Signal</keyword>
<reference evidence="2 3" key="1">
    <citation type="submission" date="2020-05" db="EMBL/GenBank/DDBJ databases">
        <title>Complete genome sequence of of a novel Thermoleptolyngbya strain isolated from hot springs of Ganzi, Sichuan China.</title>
        <authorList>
            <person name="Tang J."/>
            <person name="Daroch M."/>
            <person name="Li L."/>
            <person name="Waleron K."/>
            <person name="Waleron M."/>
            <person name="Waleron M."/>
        </authorList>
    </citation>
    <scope>NUCLEOTIDE SEQUENCE [LARGE SCALE GENOMIC DNA]</scope>
    <source>
        <strain evidence="2 3">PKUAC-SCTA183</strain>
    </source>
</reference>
<proteinExistence type="predicted"/>
<dbReference type="AlphaFoldDB" id="A0A6M8BBB0"/>
<dbReference type="Proteomes" id="UP000505210">
    <property type="component" value="Chromosome"/>
</dbReference>
<sequence>MKKAIYSLTMVAPALAVGALGEAAEAAQSPVNLRAEELYRNLQLSVCSNDWNGALRAIAPLIASAGITPESRQQLVEYRHQLEDLRAVRAVYANLPSCQSSAQPIWSDQPAERTIVFAPEAQDISFEQLYAAFQGSICSNDWAEALRVIGPMIGSPSISPEYRAQLVQYRRQLETWRASQAVFSGMEGCGGGGVVWS</sequence>
<feature type="signal peptide" evidence="1">
    <location>
        <begin position="1"/>
        <end position="16"/>
    </location>
</feature>
<accession>A0A6M8BBB0</accession>
<evidence type="ECO:0000313" key="2">
    <source>
        <dbReference type="EMBL" id="QKD84264.1"/>
    </source>
</evidence>
<evidence type="ECO:0000256" key="1">
    <source>
        <dbReference type="SAM" id="SignalP"/>
    </source>
</evidence>
<organism evidence="2 3">
    <name type="scientific">Thermoleptolyngbya sichuanensis A183</name>
    <dbReference type="NCBI Taxonomy" id="2737172"/>
    <lineage>
        <taxon>Bacteria</taxon>
        <taxon>Bacillati</taxon>
        <taxon>Cyanobacteriota</taxon>
        <taxon>Cyanophyceae</taxon>
        <taxon>Oculatellales</taxon>
        <taxon>Oculatellaceae</taxon>
        <taxon>Thermoleptolyngbya</taxon>
        <taxon>Thermoleptolyngbya sichuanensis</taxon>
    </lineage>
</organism>
<dbReference type="EMBL" id="CP053661">
    <property type="protein sequence ID" value="QKD84264.1"/>
    <property type="molecule type" value="Genomic_DNA"/>
</dbReference>
<keyword evidence="3" id="KW-1185">Reference proteome</keyword>
<protein>
    <submittedName>
        <fullName evidence="2">Uncharacterized protein</fullName>
    </submittedName>
</protein>
<name>A0A6M8BBB0_9CYAN</name>
<dbReference type="KEGG" id="theu:HPC62_20645"/>
<dbReference type="RefSeq" id="WP_172358309.1">
    <property type="nucleotide sequence ID" value="NZ_CP053661.1"/>
</dbReference>